<protein>
    <submittedName>
        <fullName evidence="2">Uncharacterized protein</fullName>
    </submittedName>
</protein>
<feature type="transmembrane region" description="Helical" evidence="1">
    <location>
        <begin position="64"/>
        <end position="82"/>
    </location>
</feature>
<accession>A0A246JN79</accession>
<keyword evidence="1" id="KW-1133">Transmembrane helix</keyword>
<dbReference type="AlphaFoldDB" id="A0A246JN79"/>
<keyword evidence="3" id="KW-1185">Reference proteome</keyword>
<gene>
    <name evidence="2" type="ORF">CDQ92_18615</name>
</gene>
<organism evidence="2 3">
    <name type="scientific">Sphingopyxis bauzanensis</name>
    <dbReference type="NCBI Taxonomy" id="651663"/>
    <lineage>
        <taxon>Bacteria</taxon>
        <taxon>Pseudomonadati</taxon>
        <taxon>Pseudomonadota</taxon>
        <taxon>Alphaproteobacteria</taxon>
        <taxon>Sphingomonadales</taxon>
        <taxon>Sphingomonadaceae</taxon>
        <taxon>Sphingopyxis</taxon>
    </lineage>
</organism>
<keyword evidence="1" id="KW-0812">Transmembrane</keyword>
<evidence type="ECO:0000313" key="3">
    <source>
        <dbReference type="Proteomes" id="UP000197361"/>
    </source>
</evidence>
<keyword evidence="1" id="KW-0472">Membrane</keyword>
<dbReference type="Proteomes" id="UP000197361">
    <property type="component" value="Unassembled WGS sequence"/>
</dbReference>
<dbReference type="EMBL" id="NISK01000005">
    <property type="protein sequence ID" value="OWQ94035.1"/>
    <property type="molecule type" value="Genomic_DNA"/>
</dbReference>
<name>A0A246JN79_9SPHN</name>
<sequence length="129" mass="13734">MLLGAGSLALHWPKIIGSLRSDPAIAPMVESAAIFVGTALGIGFAISILLWYFVARKASNIAKWIYVAVMGFGAVSTLASLNDPTSPTGLALAISLVSTMLTALSIFFLFRPDARVWFGKDSVDPRTFD</sequence>
<reference evidence="2 3" key="1">
    <citation type="journal article" date="2010" name="Int. J. Syst. Evol. Microbiol.">
        <title>Sphingopyxis bauzanensis sp. nov., a psychrophilic bacterium isolated from soil.</title>
        <authorList>
            <person name="Zhang D.C."/>
            <person name="Liu H.C."/>
            <person name="Xin Y.H."/>
            <person name="Zhou Y.G."/>
            <person name="Schinner F."/>
            <person name="Margesin R."/>
        </authorList>
    </citation>
    <scope>NUCLEOTIDE SEQUENCE [LARGE SCALE GENOMIC DNA]</scope>
    <source>
        <strain evidence="2 3">DSM 22271</strain>
    </source>
</reference>
<evidence type="ECO:0000313" key="2">
    <source>
        <dbReference type="EMBL" id="OWQ94035.1"/>
    </source>
</evidence>
<evidence type="ECO:0000256" key="1">
    <source>
        <dbReference type="SAM" id="Phobius"/>
    </source>
</evidence>
<feature type="transmembrane region" description="Helical" evidence="1">
    <location>
        <begin position="88"/>
        <end position="110"/>
    </location>
</feature>
<proteinExistence type="predicted"/>
<feature type="transmembrane region" description="Helical" evidence="1">
    <location>
        <begin position="31"/>
        <end position="52"/>
    </location>
</feature>
<comment type="caution">
    <text evidence="2">The sequence shown here is derived from an EMBL/GenBank/DDBJ whole genome shotgun (WGS) entry which is preliminary data.</text>
</comment>